<evidence type="ECO:0000256" key="4">
    <source>
        <dbReference type="ARBA" id="ARBA00023002"/>
    </source>
</evidence>
<evidence type="ECO:0000256" key="1">
    <source>
        <dbReference type="ARBA" id="ARBA00010617"/>
    </source>
</evidence>
<evidence type="ECO:0000313" key="9">
    <source>
        <dbReference type="EMBL" id="KXN72724.1"/>
    </source>
</evidence>
<dbReference type="GO" id="GO:0004497">
    <property type="term" value="F:monooxygenase activity"/>
    <property type="evidence" value="ECO:0007669"/>
    <property type="project" value="UniProtKB-KW"/>
</dbReference>
<keyword evidence="10" id="KW-1185">Reference proteome</keyword>
<evidence type="ECO:0000256" key="3">
    <source>
        <dbReference type="ARBA" id="ARBA00022723"/>
    </source>
</evidence>
<dbReference type="SUPFAM" id="SSF48264">
    <property type="entry name" value="Cytochrome P450"/>
    <property type="match status" value="1"/>
</dbReference>
<protein>
    <submittedName>
        <fullName evidence="9">Cytochrome P450</fullName>
    </submittedName>
</protein>
<dbReference type="Gene3D" id="1.10.630.10">
    <property type="entry name" value="Cytochrome P450"/>
    <property type="match status" value="1"/>
</dbReference>
<dbReference type="AlphaFoldDB" id="A0A137PCJ7"/>
<dbReference type="PRINTS" id="PR00385">
    <property type="entry name" value="P450"/>
</dbReference>
<feature type="binding site" description="axial binding residue" evidence="7">
    <location>
        <position position="441"/>
    </location>
    <ligand>
        <name>heme</name>
        <dbReference type="ChEBI" id="CHEBI:30413"/>
    </ligand>
    <ligandPart>
        <name>Fe</name>
        <dbReference type="ChEBI" id="CHEBI:18248"/>
    </ligandPart>
</feature>
<dbReference type="PANTHER" id="PTHR24291:SF50">
    <property type="entry name" value="BIFUNCTIONAL ALBAFLAVENONE MONOOXYGENASE_TERPENE SYNTHASE"/>
    <property type="match status" value="1"/>
</dbReference>
<comment type="cofactor">
    <cofactor evidence="7">
        <name>heme</name>
        <dbReference type="ChEBI" id="CHEBI:30413"/>
    </cofactor>
</comment>
<dbReference type="EMBL" id="KQ964448">
    <property type="protein sequence ID" value="KXN72724.1"/>
    <property type="molecule type" value="Genomic_DNA"/>
</dbReference>
<keyword evidence="4 8" id="KW-0560">Oxidoreductase</keyword>
<dbReference type="InterPro" id="IPR017972">
    <property type="entry name" value="Cyt_P450_CS"/>
</dbReference>
<dbReference type="STRING" id="796925.A0A137PCJ7"/>
<keyword evidence="2 7" id="KW-0349">Heme</keyword>
<dbReference type="OMA" id="PVYNECV"/>
<dbReference type="GO" id="GO:0016705">
    <property type="term" value="F:oxidoreductase activity, acting on paired donors, with incorporation or reduction of molecular oxygen"/>
    <property type="evidence" value="ECO:0007669"/>
    <property type="project" value="InterPro"/>
</dbReference>
<evidence type="ECO:0000256" key="7">
    <source>
        <dbReference type="PIRSR" id="PIRSR602401-1"/>
    </source>
</evidence>
<dbReference type="OrthoDB" id="1470350at2759"/>
<reference evidence="9 10" key="1">
    <citation type="journal article" date="2015" name="Genome Biol. Evol.">
        <title>Phylogenomic analyses indicate that early fungi evolved digesting cell walls of algal ancestors of land plants.</title>
        <authorList>
            <person name="Chang Y."/>
            <person name="Wang S."/>
            <person name="Sekimoto S."/>
            <person name="Aerts A.L."/>
            <person name="Choi C."/>
            <person name="Clum A."/>
            <person name="LaButti K.M."/>
            <person name="Lindquist E.A."/>
            <person name="Yee Ngan C."/>
            <person name="Ohm R.A."/>
            <person name="Salamov A.A."/>
            <person name="Grigoriev I.V."/>
            <person name="Spatafora J.W."/>
            <person name="Berbee M.L."/>
        </authorList>
    </citation>
    <scope>NUCLEOTIDE SEQUENCE [LARGE SCALE GENOMIC DNA]</scope>
    <source>
        <strain evidence="9 10">NRRL 28638</strain>
    </source>
</reference>
<dbReference type="GO" id="GO:0005506">
    <property type="term" value="F:iron ion binding"/>
    <property type="evidence" value="ECO:0007669"/>
    <property type="project" value="InterPro"/>
</dbReference>
<evidence type="ECO:0000256" key="8">
    <source>
        <dbReference type="RuleBase" id="RU000461"/>
    </source>
</evidence>
<evidence type="ECO:0000256" key="5">
    <source>
        <dbReference type="ARBA" id="ARBA00023004"/>
    </source>
</evidence>
<dbReference type="InterPro" id="IPR001128">
    <property type="entry name" value="Cyt_P450"/>
</dbReference>
<dbReference type="GO" id="GO:0020037">
    <property type="term" value="F:heme binding"/>
    <property type="evidence" value="ECO:0007669"/>
    <property type="project" value="InterPro"/>
</dbReference>
<evidence type="ECO:0000313" key="10">
    <source>
        <dbReference type="Proteomes" id="UP000070444"/>
    </source>
</evidence>
<comment type="similarity">
    <text evidence="1 8">Belongs to the cytochrome P450 family.</text>
</comment>
<dbReference type="InterPro" id="IPR002401">
    <property type="entry name" value="Cyt_P450_E_grp-I"/>
</dbReference>
<dbReference type="PRINTS" id="PR00463">
    <property type="entry name" value="EP450I"/>
</dbReference>
<dbReference type="PANTHER" id="PTHR24291">
    <property type="entry name" value="CYTOCHROME P450 FAMILY 4"/>
    <property type="match status" value="1"/>
</dbReference>
<keyword evidence="3 7" id="KW-0479">Metal-binding</keyword>
<name>A0A137PCJ7_CONC2</name>
<dbReference type="InterPro" id="IPR036396">
    <property type="entry name" value="Cyt_P450_sf"/>
</dbReference>
<gene>
    <name evidence="9" type="ORF">CONCODRAFT_68836</name>
</gene>
<proteinExistence type="inferred from homology"/>
<keyword evidence="6 8" id="KW-0503">Monooxygenase</keyword>
<dbReference type="InterPro" id="IPR050196">
    <property type="entry name" value="Cytochrome_P450_Monoox"/>
</dbReference>
<evidence type="ECO:0000256" key="2">
    <source>
        <dbReference type="ARBA" id="ARBA00022617"/>
    </source>
</evidence>
<evidence type="ECO:0000256" key="6">
    <source>
        <dbReference type="ARBA" id="ARBA00023033"/>
    </source>
</evidence>
<keyword evidence="5 7" id="KW-0408">Iron</keyword>
<dbReference type="Proteomes" id="UP000070444">
    <property type="component" value="Unassembled WGS sequence"/>
</dbReference>
<dbReference type="PROSITE" id="PS00086">
    <property type="entry name" value="CYTOCHROME_P450"/>
    <property type="match status" value="1"/>
</dbReference>
<accession>A0A137PCJ7</accession>
<dbReference type="Pfam" id="PF00067">
    <property type="entry name" value="p450"/>
    <property type="match status" value="1"/>
</dbReference>
<sequence length="500" mass="58078">MSIYSLLVVILSIIIVRYISNLTRVPQNLQHIKGIPIWSTVYKFIKGVPRIKLADEWSPLFQEHGILRLYFGGKWKLINADAELLKKMSFNPEAFDKLTPNRFCPGILIDKIFGTNVLYSDYHEWKRHRRVINPAFKKGWNLSTFSLCIEELFQRLGDNKKLEDLDIDNLMQRVTVEALGIEIMGIKFDGILSPNQHEFVKNFNYLMRAALTPAYFIFPKLDNSWNPFRFIAYKKLKLVNEYFEDLINKRREIMKQEQDYSASDVLSLLIESNLNDVNGLTNEEVKNNTLIFFLAGQDTTSFTLCATLHLLAEHPEIQEKLRLEVISVLGKDEYINERFQVPTNEQLNRLEFTNAVIQESMRLYPAVTILTNWICKKDYNHNGLMIPKNAIIDSYIYAINRSPKYFKNPNTFDPTRYLAGGIDITKLESNWFSFSVGNRMCLGQSFSIVEQKIVLSSLIRRYIVKPSGGRVPCGRELNVKAPFLLRTDNLRLDFERVLNS</sequence>
<organism evidence="9 10">
    <name type="scientific">Conidiobolus coronatus (strain ATCC 28846 / CBS 209.66 / NRRL 28638)</name>
    <name type="common">Delacroixia coronata</name>
    <dbReference type="NCBI Taxonomy" id="796925"/>
    <lineage>
        <taxon>Eukaryota</taxon>
        <taxon>Fungi</taxon>
        <taxon>Fungi incertae sedis</taxon>
        <taxon>Zoopagomycota</taxon>
        <taxon>Entomophthoromycotina</taxon>
        <taxon>Entomophthoromycetes</taxon>
        <taxon>Entomophthorales</taxon>
        <taxon>Ancylistaceae</taxon>
        <taxon>Conidiobolus</taxon>
    </lineage>
</organism>